<name>A0A6A4IG43_9AGAR</name>
<organism evidence="1 2">
    <name type="scientific">Gymnopus androsaceus JB14</name>
    <dbReference type="NCBI Taxonomy" id="1447944"/>
    <lineage>
        <taxon>Eukaryota</taxon>
        <taxon>Fungi</taxon>
        <taxon>Dikarya</taxon>
        <taxon>Basidiomycota</taxon>
        <taxon>Agaricomycotina</taxon>
        <taxon>Agaricomycetes</taxon>
        <taxon>Agaricomycetidae</taxon>
        <taxon>Agaricales</taxon>
        <taxon>Marasmiineae</taxon>
        <taxon>Omphalotaceae</taxon>
        <taxon>Gymnopus</taxon>
    </lineage>
</organism>
<dbReference type="Proteomes" id="UP000799118">
    <property type="component" value="Unassembled WGS sequence"/>
</dbReference>
<dbReference type="AlphaFoldDB" id="A0A6A4IG43"/>
<dbReference type="OrthoDB" id="2745898at2759"/>
<reference evidence="1" key="1">
    <citation type="journal article" date="2019" name="Environ. Microbiol.">
        <title>Fungal ecological strategies reflected in gene transcription - a case study of two litter decomposers.</title>
        <authorList>
            <person name="Barbi F."/>
            <person name="Kohler A."/>
            <person name="Barry K."/>
            <person name="Baskaran P."/>
            <person name="Daum C."/>
            <person name="Fauchery L."/>
            <person name="Ihrmark K."/>
            <person name="Kuo A."/>
            <person name="LaButti K."/>
            <person name="Lipzen A."/>
            <person name="Morin E."/>
            <person name="Grigoriev I.V."/>
            <person name="Henrissat B."/>
            <person name="Lindahl B."/>
            <person name="Martin F."/>
        </authorList>
    </citation>
    <scope>NUCLEOTIDE SEQUENCE</scope>
    <source>
        <strain evidence="1">JB14</strain>
    </source>
</reference>
<sequence length="226" mass="25640">MINEISDAQKHHFCQELIDLIVDHIPLGHRKTLCRIALTSKSFCISAQRTLFHTITFKEESMPVGEEGLGEYFDYIDHEGSEDIANYFDVSRKFISTRLSGVLSNTPHLAGLVKVVRIYDHTCLKDPSAVDWLMDFEDVDSDYMDFEESDNEEDMLGPWLPHDTSLNHILPLLTNLEPVYLGGFFVDGSPMSVVWTYAGCLLSTLQCSIRRSPSSCFVTFTLNFVT</sequence>
<protein>
    <submittedName>
        <fullName evidence="1">Uncharacterized protein</fullName>
    </submittedName>
</protein>
<dbReference type="EMBL" id="ML769393">
    <property type="protein sequence ID" value="KAE9408047.1"/>
    <property type="molecule type" value="Genomic_DNA"/>
</dbReference>
<evidence type="ECO:0000313" key="1">
    <source>
        <dbReference type="EMBL" id="KAE9408047.1"/>
    </source>
</evidence>
<gene>
    <name evidence="1" type="ORF">BT96DRAFT_60361</name>
</gene>
<keyword evidence="2" id="KW-1185">Reference proteome</keyword>
<evidence type="ECO:0000313" key="2">
    <source>
        <dbReference type="Proteomes" id="UP000799118"/>
    </source>
</evidence>
<accession>A0A6A4IG43</accession>
<proteinExistence type="predicted"/>